<gene>
    <name evidence="3" type="ORF">N658DRAFT_489785</name>
</gene>
<dbReference type="AlphaFoldDB" id="A0AAN6SXQ6"/>
<dbReference type="InterPro" id="IPR000675">
    <property type="entry name" value="Cutinase/axe"/>
</dbReference>
<dbReference type="Proteomes" id="UP001305647">
    <property type="component" value="Unassembled WGS sequence"/>
</dbReference>
<dbReference type="PANTHER" id="PTHR33630">
    <property type="entry name" value="CUTINASE RV1984C-RELATED-RELATED"/>
    <property type="match status" value="1"/>
</dbReference>
<dbReference type="InterPro" id="IPR029058">
    <property type="entry name" value="AB_hydrolase_fold"/>
</dbReference>
<reference evidence="3" key="2">
    <citation type="submission" date="2023-05" db="EMBL/GenBank/DDBJ databases">
        <authorList>
            <consortium name="Lawrence Berkeley National Laboratory"/>
            <person name="Steindorff A."/>
            <person name="Hensen N."/>
            <person name="Bonometti L."/>
            <person name="Westerberg I."/>
            <person name="Brannstrom I.O."/>
            <person name="Guillou S."/>
            <person name="Cros-Aarteil S."/>
            <person name="Calhoun S."/>
            <person name="Haridas S."/>
            <person name="Kuo A."/>
            <person name="Mondo S."/>
            <person name="Pangilinan J."/>
            <person name="Riley R."/>
            <person name="Labutti K."/>
            <person name="Andreopoulos B."/>
            <person name="Lipzen A."/>
            <person name="Chen C."/>
            <person name="Yanf M."/>
            <person name="Daum C."/>
            <person name="Ng V."/>
            <person name="Clum A."/>
            <person name="Ohm R."/>
            <person name="Martin F."/>
            <person name="Silar P."/>
            <person name="Natvig D."/>
            <person name="Lalanne C."/>
            <person name="Gautier V."/>
            <person name="Ament-Velasquez S.L."/>
            <person name="Kruys A."/>
            <person name="Hutchinson M.I."/>
            <person name="Powell A.J."/>
            <person name="Barry K."/>
            <person name="Miller A.N."/>
            <person name="Grigoriev I.V."/>
            <person name="Debuchy R."/>
            <person name="Gladieux P."/>
            <person name="Thoren M.H."/>
            <person name="Johannesson H."/>
        </authorList>
    </citation>
    <scope>NUCLEOTIDE SEQUENCE</scope>
    <source>
        <strain evidence="3">CBS 757.83</strain>
    </source>
</reference>
<dbReference type="SMART" id="SM01110">
    <property type="entry name" value="Cutinase"/>
    <property type="match status" value="1"/>
</dbReference>
<reference evidence="3" key="1">
    <citation type="journal article" date="2023" name="Mol. Phylogenet. Evol.">
        <title>Genome-scale phylogeny and comparative genomics of the fungal order Sordariales.</title>
        <authorList>
            <person name="Hensen N."/>
            <person name="Bonometti L."/>
            <person name="Westerberg I."/>
            <person name="Brannstrom I.O."/>
            <person name="Guillou S."/>
            <person name="Cros-Aarteil S."/>
            <person name="Calhoun S."/>
            <person name="Haridas S."/>
            <person name="Kuo A."/>
            <person name="Mondo S."/>
            <person name="Pangilinan J."/>
            <person name="Riley R."/>
            <person name="LaButti K."/>
            <person name="Andreopoulos B."/>
            <person name="Lipzen A."/>
            <person name="Chen C."/>
            <person name="Yan M."/>
            <person name="Daum C."/>
            <person name="Ng V."/>
            <person name="Clum A."/>
            <person name="Steindorff A."/>
            <person name="Ohm R.A."/>
            <person name="Martin F."/>
            <person name="Silar P."/>
            <person name="Natvig D.O."/>
            <person name="Lalanne C."/>
            <person name="Gautier V."/>
            <person name="Ament-Velasquez S.L."/>
            <person name="Kruys A."/>
            <person name="Hutchinson M.I."/>
            <person name="Powell A.J."/>
            <person name="Barry K."/>
            <person name="Miller A.N."/>
            <person name="Grigoriev I.V."/>
            <person name="Debuchy R."/>
            <person name="Gladieux P."/>
            <person name="Hiltunen Thoren M."/>
            <person name="Johannesson H."/>
        </authorList>
    </citation>
    <scope>NUCLEOTIDE SEQUENCE</scope>
    <source>
        <strain evidence="3">CBS 757.83</strain>
    </source>
</reference>
<keyword evidence="1" id="KW-0378">Hydrolase</keyword>
<name>A0AAN6SXQ6_9PEZI</name>
<comment type="caution">
    <text evidence="3">The sequence shown here is derived from an EMBL/GenBank/DDBJ whole genome shotgun (WGS) entry which is preliminary data.</text>
</comment>
<dbReference type="EMBL" id="MU863702">
    <property type="protein sequence ID" value="KAK4096659.1"/>
    <property type="molecule type" value="Genomic_DNA"/>
</dbReference>
<dbReference type="GO" id="GO:0052689">
    <property type="term" value="F:carboxylic ester hydrolase activity"/>
    <property type="evidence" value="ECO:0007669"/>
    <property type="project" value="UniProtKB-ARBA"/>
</dbReference>
<proteinExistence type="predicted"/>
<evidence type="ECO:0000313" key="4">
    <source>
        <dbReference type="Proteomes" id="UP001305647"/>
    </source>
</evidence>
<dbReference type="Pfam" id="PF01083">
    <property type="entry name" value="Cutinase"/>
    <property type="match status" value="1"/>
</dbReference>
<evidence type="ECO:0000313" key="3">
    <source>
        <dbReference type="EMBL" id="KAK4096659.1"/>
    </source>
</evidence>
<dbReference type="Gene3D" id="3.40.50.1820">
    <property type="entry name" value="alpha/beta hydrolase"/>
    <property type="match status" value="1"/>
</dbReference>
<keyword evidence="4" id="KW-1185">Reference proteome</keyword>
<dbReference type="SUPFAM" id="SSF53474">
    <property type="entry name" value="alpha/beta-Hydrolases"/>
    <property type="match status" value="1"/>
</dbReference>
<protein>
    <submittedName>
        <fullName evidence="3">Carbohydrate esterase family 5 protein</fullName>
    </submittedName>
</protein>
<organism evidence="3 4">
    <name type="scientific">Parathielavia hyrcaniae</name>
    <dbReference type="NCBI Taxonomy" id="113614"/>
    <lineage>
        <taxon>Eukaryota</taxon>
        <taxon>Fungi</taxon>
        <taxon>Dikarya</taxon>
        <taxon>Ascomycota</taxon>
        <taxon>Pezizomycotina</taxon>
        <taxon>Sordariomycetes</taxon>
        <taxon>Sordariomycetidae</taxon>
        <taxon>Sordariales</taxon>
        <taxon>Chaetomiaceae</taxon>
        <taxon>Parathielavia</taxon>
    </lineage>
</organism>
<keyword evidence="2" id="KW-1015">Disulfide bond</keyword>
<evidence type="ECO:0000256" key="1">
    <source>
        <dbReference type="ARBA" id="ARBA00022801"/>
    </source>
</evidence>
<evidence type="ECO:0000256" key="2">
    <source>
        <dbReference type="ARBA" id="ARBA00023157"/>
    </source>
</evidence>
<dbReference type="PANTHER" id="PTHR33630:SF10">
    <property type="entry name" value="ACETYLXYLAN ESTERASE"/>
    <property type="match status" value="1"/>
</dbReference>
<accession>A0AAN6SXQ6</accession>
<sequence>MQIPAFAVPVLAGLASANLAQIETRQSCPQIHIFGARETTAPAGYGTLQGLVNMVNVRRAVAMWKCQLRQFGDTRHPGRGAGCHHLQPALPYNVGTCQAQIFAARPRGFQRSPASSSIIQSYCESTDPYCCTGNDANSHQQYVNKYGQQALRFIKEKLGAA</sequence>